<reference evidence="2" key="1">
    <citation type="journal article" date="2014" name="Int. J. Syst. Evol. Microbiol.">
        <title>Complete genome sequence of Corynebacterium casei LMG S-19264T (=DSM 44701T), isolated from a smear-ripened cheese.</title>
        <authorList>
            <consortium name="US DOE Joint Genome Institute (JGI-PGF)"/>
            <person name="Walter F."/>
            <person name="Albersmeier A."/>
            <person name="Kalinowski J."/>
            <person name="Ruckert C."/>
        </authorList>
    </citation>
    <scope>NUCLEOTIDE SEQUENCE</scope>
    <source>
        <strain evidence="2">CGMCC 1.15425</strain>
    </source>
</reference>
<evidence type="ECO:0000313" key="2">
    <source>
        <dbReference type="EMBL" id="GGG52674.1"/>
    </source>
</evidence>
<keyword evidence="1" id="KW-1133">Transmembrane helix</keyword>
<keyword evidence="1" id="KW-0472">Membrane</keyword>
<sequence>MEYVALPMAVVGMTFGIIAFTRIAALEAELKKRGHLDESYDSEEK</sequence>
<evidence type="ECO:0000256" key="1">
    <source>
        <dbReference type="SAM" id="Phobius"/>
    </source>
</evidence>
<dbReference type="EMBL" id="BMIY01000003">
    <property type="protein sequence ID" value="GGG52674.1"/>
    <property type="molecule type" value="Genomic_DNA"/>
</dbReference>
<dbReference type="AlphaFoldDB" id="A0A917LQX3"/>
<dbReference type="RefSeq" id="WP_188619122.1">
    <property type="nucleotide sequence ID" value="NZ_BMIY01000003.1"/>
</dbReference>
<reference evidence="2" key="2">
    <citation type="submission" date="2020-09" db="EMBL/GenBank/DDBJ databases">
        <authorList>
            <person name="Sun Q."/>
            <person name="Zhou Y."/>
        </authorList>
    </citation>
    <scope>NUCLEOTIDE SEQUENCE</scope>
    <source>
        <strain evidence="2">CGMCC 1.15425</strain>
    </source>
</reference>
<keyword evidence="1" id="KW-0812">Transmembrane</keyword>
<keyword evidence="3" id="KW-1185">Reference proteome</keyword>
<comment type="caution">
    <text evidence="2">The sequence shown here is derived from an EMBL/GenBank/DDBJ whole genome shotgun (WGS) entry which is preliminary data.</text>
</comment>
<evidence type="ECO:0000313" key="3">
    <source>
        <dbReference type="Proteomes" id="UP000627715"/>
    </source>
</evidence>
<protein>
    <submittedName>
        <fullName evidence="2">Uncharacterized protein</fullName>
    </submittedName>
</protein>
<gene>
    <name evidence="2" type="ORF">GCM10011403_07300</name>
</gene>
<organism evidence="2 3">
    <name type="scientific">Pseudohongiella nitratireducens</name>
    <dbReference type="NCBI Taxonomy" id="1768907"/>
    <lineage>
        <taxon>Bacteria</taxon>
        <taxon>Pseudomonadati</taxon>
        <taxon>Pseudomonadota</taxon>
        <taxon>Gammaproteobacteria</taxon>
        <taxon>Pseudomonadales</taxon>
        <taxon>Pseudohongiellaceae</taxon>
        <taxon>Pseudohongiella</taxon>
    </lineage>
</organism>
<proteinExistence type="predicted"/>
<accession>A0A917LQX3</accession>
<feature type="transmembrane region" description="Helical" evidence="1">
    <location>
        <begin position="6"/>
        <end position="25"/>
    </location>
</feature>
<dbReference type="Proteomes" id="UP000627715">
    <property type="component" value="Unassembled WGS sequence"/>
</dbReference>
<name>A0A917LQX3_9GAMM</name>